<dbReference type="RefSeq" id="YP_009101233.1">
    <property type="nucleotide sequence ID" value="NC_025443.1"/>
</dbReference>
<gene>
    <name evidence="1" type="ORF">9NA_063</name>
</gene>
<proteinExistence type="predicted"/>
<dbReference type="EMBL" id="KJ802832">
    <property type="protein sequence ID" value="AIB07066.1"/>
    <property type="molecule type" value="Genomic_DNA"/>
</dbReference>
<sequence>MTDYSKLSDFEINKKVDDILHPPYTNLRHVKGYNKHYCNNPTDAWSIIVANKISIVSLNDKWIAAPVDTVIDGITGDFDVCFYASDSAVTDVNPLRAAMIVFLQMQEDKQ</sequence>
<dbReference type="InterPro" id="IPR019701">
    <property type="entry name" value="Phage_P22_NinX"/>
</dbReference>
<dbReference type="OrthoDB" id="13834at10239"/>
<evidence type="ECO:0000313" key="1">
    <source>
        <dbReference type="EMBL" id="AIB07066.1"/>
    </source>
</evidence>
<organism evidence="1 2">
    <name type="scientific">Salmonella phage 9NA</name>
    <dbReference type="NCBI Taxonomy" id="1113547"/>
    <lineage>
        <taxon>Viruses</taxon>
        <taxon>Duplodnaviria</taxon>
        <taxon>Heunggongvirae</taxon>
        <taxon>Uroviricota</taxon>
        <taxon>Caudoviricetes</taxon>
        <taxon>Nonanavirus</taxon>
        <taxon>Nonanavirus nv9NA</taxon>
    </lineage>
</organism>
<dbReference type="Proteomes" id="UP000026985">
    <property type="component" value="Segment"/>
</dbReference>
<name>A0A060DBF8_9CAUD</name>
<keyword evidence="2" id="KW-1185">Reference proteome</keyword>
<protein>
    <submittedName>
        <fullName evidence="1">NinX</fullName>
    </submittedName>
</protein>
<reference evidence="1 2" key="1">
    <citation type="submission" date="2014-07" db="EMBL/GenBank/DDBJ databases">
        <title>The genome sequence of Salmonella phage 9NA shows that it represents an unstudied type of tailed phage.</title>
        <authorList>
            <person name="Casjens S.R."/>
            <person name="Leavitt J.C."/>
            <person name="Hatfull G.F."/>
            <person name="Hendrix R.W."/>
        </authorList>
    </citation>
    <scope>NUCLEOTIDE SEQUENCE [LARGE SCALE GENOMIC DNA]</scope>
</reference>
<dbReference type="KEGG" id="vg:22110921"/>
<evidence type="ECO:0000313" key="2">
    <source>
        <dbReference type="Proteomes" id="UP000026985"/>
    </source>
</evidence>
<accession>A0A060DBF8</accession>
<dbReference type="Pfam" id="PF10765">
    <property type="entry name" value="Phage_P22_NinX"/>
    <property type="match status" value="1"/>
</dbReference>